<protein>
    <submittedName>
        <fullName evidence="1">Uncharacterized protein</fullName>
    </submittedName>
</protein>
<proteinExistence type="predicted"/>
<dbReference type="EMBL" id="GBXM01100158">
    <property type="protein sequence ID" value="JAH08419.1"/>
    <property type="molecule type" value="Transcribed_RNA"/>
</dbReference>
<name>A0A0E9PV96_ANGAN</name>
<accession>A0A0E9PV96</accession>
<organism evidence="1">
    <name type="scientific">Anguilla anguilla</name>
    <name type="common">European freshwater eel</name>
    <name type="synonym">Muraena anguilla</name>
    <dbReference type="NCBI Taxonomy" id="7936"/>
    <lineage>
        <taxon>Eukaryota</taxon>
        <taxon>Metazoa</taxon>
        <taxon>Chordata</taxon>
        <taxon>Craniata</taxon>
        <taxon>Vertebrata</taxon>
        <taxon>Euteleostomi</taxon>
        <taxon>Actinopterygii</taxon>
        <taxon>Neopterygii</taxon>
        <taxon>Teleostei</taxon>
        <taxon>Anguilliformes</taxon>
        <taxon>Anguillidae</taxon>
        <taxon>Anguilla</taxon>
    </lineage>
</organism>
<evidence type="ECO:0000313" key="1">
    <source>
        <dbReference type="EMBL" id="JAH08419.1"/>
    </source>
</evidence>
<reference evidence="1" key="2">
    <citation type="journal article" date="2015" name="Fish Shellfish Immunol.">
        <title>Early steps in the European eel (Anguilla anguilla)-Vibrio vulnificus interaction in the gills: Role of the RtxA13 toxin.</title>
        <authorList>
            <person name="Callol A."/>
            <person name="Pajuelo D."/>
            <person name="Ebbesson L."/>
            <person name="Teles M."/>
            <person name="MacKenzie S."/>
            <person name="Amaro C."/>
        </authorList>
    </citation>
    <scope>NUCLEOTIDE SEQUENCE</scope>
</reference>
<reference evidence="1" key="1">
    <citation type="submission" date="2014-11" db="EMBL/GenBank/DDBJ databases">
        <authorList>
            <person name="Amaro Gonzalez C."/>
        </authorList>
    </citation>
    <scope>NUCLEOTIDE SEQUENCE</scope>
</reference>
<dbReference type="AlphaFoldDB" id="A0A0E9PV96"/>
<sequence>MIIPDVTDSSNFFYFEAHSALCHNVFAF</sequence>